<proteinExistence type="predicted"/>
<reference evidence="2" key="1">
    <citation type="submission" date="2023-08" db="EMBL/GenBank/DDBJ databases">
        <authorList>
            <person name="Chen Y."/>
            <person name="Shah S."/>
            <person name="Dougan E. K."/>
            <person name="Thang M."/>
            <person name="Chan C."/>
        </authorList>
    </citation>
    <scope>NUCLEOTIDE SEQUENCE</scope>
</reference>
<feature type="compositionally biased region" description="Basic and acidic residues" evidence="1">
    <location>
        <begin position="49"/>
        <end position="62"/>
    </location>
</feature>
<organism evidence="2 3">
    <name type="scientific">Effrenium voratum</name>
    <dbReference type="NCBI Taxonomy" id="2562239"/>
    <lineage>
        <taxon>Eukaryota</taxon>
        <taxon>Sar</taxon>
        <taxon>Alveolata</taxon>
        <taxon>Dinophyceae</taxon>
        <taxon>Suessiales</taxon>
        <taxon>Symbiodiniaceae</taxon>
        <taxon>Effrenium</taxon>
    </lineage>
</organism>
<name>A0AA36N387_9DINO</name>
<evidence type="ECO:0000256" key="1">
    <source>
        <dbReference type="SAM" id="MobiDB-lite"/>
    </source>
</evidence>
<keyword evidence="3" id="KW-1185">Reference proteome</keyword>
<accession>A0AA36N387</accession>
<evidence type="ECO:0000313" key="3">
    <source>
        <dbReference type="Proteomes" id="UP001178507"/>
    </source>
</evidence>
<dbReference type="AlphaFoldDB" id="A0AA36N387"/>
<sequence length="131" mass="14482">MMGSAAAPPKSQSQRQLVPQLRLLYAHLLAWSIWAQCRQNVPANSFDQSRARRERAPSDKPRPVGKVTAAMCKQWRKAPKVPQYGFAATFVPGVWGSTHIDSASCRSHAGMRRRWAVSPAVPVAIVEGHQP</sequence>
<comment type="caution">
    <text evidence="2">The sequence shown here is derived from an EMBL/GenBank/DDBJ whole genome shotgun (WGS) entry which is preliminary data.</text>
</comment>
<evidence type="ECO:0000313" key="2">
    <source>
        <dbReference type="EMBL" id="CAJ1396965.1"/>
    </source>
</evidence>
<feature type="region of interest" description="Disordered" evidence="1">
    <location>
        <begin position="44"/>
        <end position="66"/>
    </location>
</feature>
<protein>
    <submittedName>
        <fullName evidence="2">Uncharacterized protein</fullName>
    </submittedName>
</protein>
<gene>
    <name evidence="2" type="ORF">EVOR1521_LOCUS21084</name>
</gene>
<dbReference type="EMBL" id="CAUJNA010003249">
    <property type="protein sequence ID" value="CAJ1396965.1"/>
    <property type="molecule type" value="Genomic_DNA"/>
</dbReference>
<dbReference type="Proteomes" id="UP001178507">
    <property type="component" value="Unassembled WGS sequence"/>
</dbReference>